<reference evidence="2" key="2">
    <citation type="submission" date="2015-04" db="EMBL/GenBank/DDBJ databases">
        <title>The complete genome sequence of Erythrobacter sp. s21-N3.</title>
        <authorList>
            <person name="Zhuang L."/>
            <person name="Liu Y."/>
            <person name="Shao Z."/>
        </authorList>
    </citation>
    <scope>NUCLEOTIDE SEQUENCE [LARGE SCALE GENOMIC DNA]</scope>
    <source>
        <strain evidence="2">s21-N3</strain>
    </source>
</reference>
<dbReference type="AlphaFoldDB" id="A0A161IA14"/>
<organism evidence="1 2">
    <name type="scientific">Aurantiacibacter atlanticus</name>
    <dbReference type="NCBI Taxonomy" id="1648404"/>
    <lineage>
        <taxon>Bacteria</taxon>
        <taxon>Pseudomonadati</taxon>
        <taxon>Pseudomonadota</taxon>
        <taxon>Alphaproteobacteria</taxon>
        <taxon>Sphingomonadales</taxon>
        <taxon>Erythrobacteraceae</taxon>
        <taxon>Aurantiacibacter</taxon>
    </lineage>
</organism>
<reference evidence="1 2" key="1">
    <citation type="journal article" date="2015" name="Int. J. Syst. Evol. Microbiol.">
        <title>Erythrobacter atlanticus sp. nov., a bacterium from ocean sediment able to degrade polycyclic aromatic hydrocarbons.</title>
        <authorList>
            <person name="Zhuang L."/>
            <person name="Liu Y."/>
            <person name="Wang L."/>
            <person name="Wang W."/>
            <person name="Shao Z."/>
        </authorList>
    </citation>
    <scope>NUCLEOTIDE SEQUENCE [LARGE SCALE GENOMIC DNA]</scope>
    <source>
        <strain evidence="2">s21-N3</strain>
    </source>
</reference>
<gene>
    <name evidence="1" type="ORF">CP97_14766</name>
</gene>
<protein>
    <submittedName>
        <fullName evidence="1">Uncharacterized protein</fullName>
    </submittedName>
</protein>
<dbReference type="KEGG" id="ery:CP97_14766"/>
<accession>A0A161IA14</accession>
<dbReference type="Proteomes" id="UP000059113">
    <property type="component" value="Chromosome"/>
</dbReference>
<evidence type="ECO:0000313" key="1">
    <source>
        <dbReference type="EMBL" id="ANC50452.1"/>
    </source>
</evidence>
<proteinExistence type="predicted"/>
<dbReference type="EMBL" id="CP011310">
    <property type="protein sequence ID" value="ANC50452.1"/>
    <property type="molecule type" value="Genomic_DNA"/>
</dbReference>
<dbReference type="STRING" id="1648404.CP97_14766"/>
<name>A0A161IA14_9SPHN</name>
<sequence length="57" mass="6436">MNGTFHHLNEAPLGRYSKEIDCHYNTSGTNDGERAALILVETEGKRLTYRRTDKIAA</sequence>
<keyword evidence="2" id="KW-1185">Reference proteome</keyword>
<evidence type="ECO:0000313" key="2">
    <source>
        <dbReference type="Proteomes" id="UP000059113"/>
    </source>
</evidence>